<accession>W6YFC3</accession>
<dbReference type="Proteomes" id="UP000053841">
    <property type="component" value="Unassembled WGS sequence"/>
</dbReference>
<name>W6YFC3_COCC2</name>
<proteinExistence type="predicted"/>
<dbReference type="AlphaFoldDB" id="W6YFC3"/>
<keyword evidence="2" id="KW-1185">Reference proteome</keyword>
<sequence>HSHHSTHHLQPYLHPPSHCALPPHTILYILSVNTPSPSHASRSVSPVSVSCDRMANARDRTITCQSLAPAR</sequence>
<gene>
    <name evidence="1" type="ORF">COCCADRAFT_88324</name>
</gene>
<dbReference type="EMBL" id="KI964562">
    <property type="protein sequence ID" value="EUC36380.1"/>
    <property type="molecule type" value="Genomic_DNA"/>
</dbReference>
<dbReference type="KEGG" id="bze:COCCADRAFT_88324"/>
<feature type="non-terminal residue" evidence="1">
    <location>
        <position position="1"/>
    </location>
</feature>
<dbReference type="HOGENOM" id="CLU_2746842_0_0_1"/>
<dbReference type="GeneID" id="19152541"/>
<evidence type="ECO:0000313" key="2">
    <source>
        <dbReference type="Proteomes" id="UP000053841"/>
    </source>
</evidence>
<reference evidence="1 2" key="1">
    <citation type="journal article" date="2013" name="PLoS Genet.">
        <title>Comparative genome structure, secondary metabolite, and effector coding capacity across Cochliobolus pathogens.</title>
        <authorList>
            <person name="Condon B.J."/>
            <person name="Leng Y."/>
            <person name="Wu D."/>
            <person name="Bushley K.E."/>
            <person name="Ohm R.A."/>
            <person name="Otillar R."/>
            <person name="Martin J."/>
            <person name="Schackwitz W."/>
            <person name="Grimwood J."/>
            <person name="MohdZainudin N."/>
            <person name="Xue C."/>
            <person name="Wang R."/>
            <person name="Manning V.A."/>
            <person name="Dhillon B."/>
            <person name="Tu Z.J."/>
            <person name="Steffenson B.J."/>
            <person name="Salamov A."/>
            <person name="Sun H."/>
            <person name="Lowry S."/>
            <person name="LaButti K."/>
            <person name="Han J."/>
            <person name="Copeland A."/>
            <person name="Lindquist E."/>
            <person name="Barry K."/>
            <person name="Schmutz J."/>
            <person name="Baker S.E."/>
            <person name="Ciuffetti L.M."/>
            <person name="Grigoriev I.V."/>
            <person name="Zhong S."/>
            <person name="Turgeon B.G."/>
        </authorList>
    </citation>
    <scope>NUCLEOTIDE SEQUENCE [LARGE SCALE GENOMIC DNA]</scope>
    <source>
        <strain evidence="1 2">26-R-13</strain>
    </source>
</reference>
<protein>
    <submittedName>
        <fullName evidence="1">Uncharacterized protein</fullName>
    </submittedName>
</protein>
<organism evidence="1 2">
    <name type="scientific">Cochliobolus carbonum (strain 26-R-13)</name>
    <name type="common">Maize leaf spot fungus</name>
    <name type="synonym">Bipolaris zeicola</name>
    <dbReference type="NCBI Taxonomy" id="930089"/>
    <lineage>
        <taxon>Eukaryota</taxon>
        <taxon>Fungi</taxon>
        <taxon>Dikarya</taxon>
        <taxon>Ascomycota</taxon>
        <taxon>Pezizomycotina</taxon>
        <taxon>Dothideomycetes</taxon>
        <taxon>Pleosporomycetidae</taxon>
        <taxon>Pleosporales</taxon>
        <taxon>Pleosporineae</taxon>
        <taxon>Pleosporaceae</taxon>
        <taxon>Bipolaris</taxon>
    </lineage>
</organism>
<dbReference type="RefSeq" id="XP_007709322.1">
    <property type="nucleotide sequence ID" value="XM_007711132.1"/>
</dbReference>
<evidence type="ECO:0000313" key="1">
    <source>
        <dbReference type="EMBL" id="EUC36380.1"/>
    </source>
</evidence>